<dbReference type="InterPro" id="IPR032710">
    <property type="entry name" value="NTF2-like_dom_sf"/>
</dbReference>
<keyword evidence="3" id="KW-1185">Reference proteome</keyword>
<sequence length="129" mass="14012">MTTIEEANVQTVLTYIDAYNRKDIAGMVACLADTVEFENLTDGHVTLKLTGKTAFQQQAEQAAQLVASRQQILHERTVADDVVSASISYQATLAVDLPDGKQAGETLSLTGHSVFVMKDRLIARLTDIS</sequence>
<dbReference type="Pfam" id="PF12680">
    <property type="entry name" value="SnoaL_2"/>
    <property type="match status" value="1"/>
</dbReference>
<dbReference type="AlphaFoldDB" id="A0A939K4T5"/>
<evidence type="ECO:0000313" key="2">
    <source>
        <dbReference type="EMBL" id="MBO0936536.1"/>
    </source>
</evidence>
<evidence type="ECO:0000259" key="1">
    <source>
        <dbReference type="Pfam" id="PF12680"/>
    </source>
</evidence>
<dbReference type="RefSeq" id="WP_207364093.1">
    <property type="nucleotide sequence ID" value="NZ_JAFMYV010000003.1"/>
</dbReference>
<protein>
    <submittedName>
        <fullName evidence="2">Nuclear transport factor 2 family protein</fullName>
    </submittedName>
</protein>
<evidence type="ECO:0000313" key="3">
    <source>
        <dbReference type="Proteomes" id="UP000664034"/>
    </source>
</evidence>
<proteinExistence type="predicted"/>
<name>A0A939K4T5_9BACT</name>
<dbReference type="Proteomes" id="UP000664034">
    <property type="component" value="Unassembled WGS sequence"/>
</dbReference>
<feature type="domain" description="SnoaL-like" evidence="1">
    <location>
        <begin position="13"/>
        <end position="124"/>
    </location>
</feature>
<accession>A0A939K4T5</accession>
<dbReference type="Gene3D" id="3.10.450.50">
    <property type="match status" value="1"/>
</dbReference>
<dbReference type="InterPro" id="IPR037401">
    <property type="entry name" value="SnoaL-like"/>
</dbReference>
<dbReference type="EMBL" id="JAFMYV010000003">
    <property type="protein sequence ID" value="MBO0936536.1"/>
    <property type="molecule type" value="Genomic_DNA"/>
</dbReference>
<comment type="caution">
    <text evidence="2">The sequence shown here is derived from an EMBL/GenBank/DDBJ whole genome shotgun (WGS) entry which is preliminary data.</text>
</comment>
<reference evidence="2" key="1">
    <citation type="submission" date="2021-03" db="EMBL/GenBank/DDBJ databases">
        <title>Fibrella sp. HMF5335 genome sequencing and assembly.</title>
        <authorList>
            <person name="Kang H."/>
            <person name="Kim H."/>
            <person name="Bae S."/>
            <person name="Joh K."/>
        </authorList>
    </citation>
    <scope>NUCLEOTIDE SEQUENCE</scope>
    <source>
        <strain evidence="2">HMF5335</strain>
    </source>
</reference>
<gene>
    <name evidence="2" type="ORF">J2I47_08280</name>
</gene>
<dbReference type="SUPFAM" id="SSF54427">
    <property type="entry name" value="NTF2-like"/>
    <property type="match status" value="1"/>
</dbReference>
<organism evidence="2 3">
    <name type="scientific">Fibrella rubiginis</name>
    <dbReference type="NCBI Taxonomy" id="2817060"/>
    <lineage>
        <taxon>Bacteria</taxon>
        <taxon>Pseudomonadati</taxon>
        <taxon>Bacteroidota</taxon>
        <taxon>Cytophagia</taxon>
        <taxon>Cytophagales</taxon>
        <taxon>Spirosomataceae</taxon>
        <taxon>Fibrella</taxon>
    </lineage>
</organism>